<dbReference type="InterPro" id="IPR017452">
    <property type="entry name" value="GPCR_Rhodpsn_7TM"/>
</dbReference>
<dbReference type="InterPro" id="IPR000276">
    <property type="entry name" value="GPCR_Rhodpsn"/>
</dbReference>
<reference evidence="11" key="1">
    <citation type="submission" date="2022-12" db="EMBL/GenBank/DDBJ databases">
        <authorList>
            <person name="Alioto T."/>
            <person name="Alioto T."/>
            <person name="Gomez Garrido J."/>
        </authorList>
    </citation>
    <scope>NUCLEOTIDE SEQUENCE</scope>
</reference>
<keyword evidence="12" id="KW-1185">Reference proteome</keyword>
<name>A0AA35LBF8_9SAUR</name>
<dbReference type="GO" id="GO:0005886">
    <property type="term" value="C:plasma membrane"/>
    <property type="evidence" value="ECO:0007669"/>
    <property type="project" value="UniProtKB-SubCell"/>
</dbReference>
<feature type="transmembrane region" description="Helical" evidence="9">
    <location>
        <begin position="84"/>
        <end position="103"/>
    </location>
</feature>
<keyword evidence="7 11" id="KW-0675">Receptor</keyword>
<protein>
    <submittedName>
        <fullName evidence="11">Gonadotropin-releasing hormone II receptor</fullName>
    </submittedName>
</protein>
<keyword evidence="3 9" id="KW-0812">Transmembrane</keyword>
<dbReference type="PANTHER" id="PTHR24230">
    <property type="entry name" value="G-PROTEIN COUPLED RECEPTOR"/>
    <property type="match status" value="1"/>
</dbReference>
<evidence type="ECO:0000256" key="2">
    <source>
        <dbReference type="ARBA" id="ARBA00022475"/>
    </source>
</evidence>
<evidence type="ECO:0000256" key="8">
    <source>
        <dbReference type="ARBA" id="ARBA00023224"/>
    </source>
</evidence>
<dbReference type="PRINTS" id="PR00237">
    <property type="entry name" value="GPCRRHODOPSN"/>
</dbReference>
<evidence type="ECO:0000313" key="11">
    <source>
        <dbReference type="EMBL" id="CAI5792554.1"/>
    </source>
</evidence>
<evidence type="ECO:0000256" key="9">
    <source>
        <dbReference type="SAM" id="Phobius"/>
    </source>
</evidence>
<dbReference type="GO" id="GO:0007218">
    <property type="term" value="P:neuropeptide signaling pathway"/>
    <property type="evidence" value="ECO:0007669"/>
    <property type="project" value="TreeGrafter"/>
</dbReference>
<dbReference type="PANTHER" id="PTHR24230:SF163">
    <property type="entry name" value="CORAZONIN RECEPTOR, ISOFORM B"/>
    <property type="match status" value="1"/>
</dbReference>
<evidence type="ECO:0000256" key="6">
    <source>
        <dbReference type="ARBA" id="ARBA00023136"/>
    </source>
</evidence>
<keyword evidence="6 9" id="KW-0472">Membrane</keyword>
<evidence type="ECO:0000256" key="1">
    <source>
        <dbReference type="ARBA" id="ARBA00004651"/>
    </source>
</evidence>
<dbReference type="SUPFAM" id="SSF81321">
    <property type="entry name" value="Family A G protein-coupled receptor-like"/>
    <property type="match status" value="1"/>
</dbReference>
<gene>
    <name evidence="11" type="ORF">PODLI_1B041505</name>
</gene>
<comment type="subcellular location">
    <subcellularLocation>
        <location evidence="1">Cell membrane</location>
        <topology evidence="1">Multi-pass membrane protein</topology>
    </subcellularLocation>
</comment>
<keyword evidence="2" id="KW-1003">Cell membrane</keyword>
<feature type="transmembrane region" description="Helical" evidence="9">
    <location>
        <begin position="215"/>
        <end position="238"/>
    </location>
</feature>
<dbReference type="Gene3D" id="1.20.1070.10">
    <property type="entry name" value="Rhodopsin 7-helix transmembrane proteins"/>
    <property type="match status" value="1"/>
</dbReference>
<proteinExistence type="predicted"/>
<accession>A0AA35LBF8</accession>
<feature type="transmembrane region" description="Helical" evidence="9">
    <location>
        <begin position="123"/>
        <end position="143"/>
    </location>
</feature>
<dbReference type="Pfam" id="PF00001">
    <property type="entry name" value="7tm_1"/>
    <property type="match status" value="1"/>
</dbReference>
<evidence type="ECO:0000256" key="4">
    <source>
        <dbReference type="ARBA" id="ARBA00022989"/>
    </source>
</evidence>
<organism evidence="11 12">
    <name type="scientific">Podarcis lilfordi</name>
    <name type="common">Lilford's wall lizard</name>
    <dbReference type="NCBI Taxonomy" id="74358"/>
    <lineage>
        <taxon>Eukaryota</taxon>
        <taxon>Metazoa</taxon>
        <taxon>Chordata</taxon>
        <taxon>Craniata</taxon>
        <taxon>Vertebrata</taxon>
        <taxon>Euteleostomi</taxon>
        <taxon>Lepidosauria</taxon>
        <taxon>Squamata</taxon>
        <taxon>Bifurcata</taxon>
        <taxon>Unidentata</taxon>
        <taxon>Episquamata</taxon>
        <taxon>Laterata</taxon>
        <taxon>Lacertibaenia</taxon>
        <taxon>Lacertidae</taxon>
        <taxon>Podarcis</taxon>
    </lineage>
</organism>
<keyword evidence="8" id="KW-0807">Transducer</keyword>
<evidence type="ECO:0000256" key="5">
    <source>
        <dbReference type="ARBA" id="ARBA00023040"/>
    </source>
</evidence>
<dbReference type="GO" id="GO:0008528">
    <property type="term" value="F:G protein-coupled peptide receptor activity"/>
    <property type="evidence" value="ECO:0007669"/>
    <property type="project" value="TreeGrafter"/>
</dbReference>
<feature type="transmembrane region" description="Helical" evidence="9">
    <location>
        <begin position="164"/>
        <end position="184"/>
    </location>
</feature>
<feature type="domain" description="G-protein coupled receptors family 1 profile" evidence="10">
    <location>
        <begin position="63"/>
        <end position="250"/>
    </location>
</feature>
<dbReference type="Proteomes" id="UP001178461">
    <property type="component" value="Chromosome 14"/>
</dbReference>
<evidence type="ECO:0000313" key="12">
    <source>
        <dbReference type="Proteomes" id="UP001178461"/>
    </source>
</evidence>
<evidence type="ECO:0000256" key="7">
    <source>
        <dbReference type="ARBA" id="ARBA00023170"/>
    </source>
</evidence>
<dbReference type="EMBL" id="OX395139">
    <property type="protein sequence ID" value="CAI5792554.1"/>
    <property type="molecule type" value="Genomic_DNA"/>
</dbReference>
<keyword evidence="4 9" id="KW-1133">Transmembrane helix</keyword>
<evidence type="ECO:0000256" key="3">
    <source>
        <dbReference type="ARBA" id="ARBA00022692"/>
    </source>
</evidence>
<feature type="transmembrane region" description="Helical" evidence="9">
    <location>
        <begin position="50"/>
        <end position="72"/>
    </location>
</feature>
<dbReference type="PROSITE" id="PS50262">
    <property type="entry name" value="G_PROTEIN_RECEP_F1_2"/>
    <property type="match status" value="1"/>
</dbReference>
<sequence>MTLEENSSVTEVVAPCGGLFPLEGAVWANGSTAAETLKLPTFLAGAKARVAITLGLCVILTACNVAVLWVGIGKSQSKRSQARLLLLHLAAANLLVALVVMPVDAAWNVILQWRAGDWACRLLMFLRLLAMYASAFVTTIISLDHQNAILHPLTIAKARCRSQVLLYASWLLSAGLSIPQLFLFRTVTISSLQNFTQCTTRGAFTQRWHETAYNMLSFICLFLLPLLIMVACYSQILLEISPPQRVLQLL</sequence>
<keyword evidence="5" id="KW-0297">G-protein coupled receptor</keyword>
<evidence type="ECO:0000259" key="10">
    <source>
        <dbReference type="PROSITE" id="PS50262"/>
    </source>
</evidence>
<dbReference type="AlphaFoldDB" id="A0AA35LBF8"/>